<dbReference type="Pfam" id="PF07366">
    <property type="entry name" value="SnoaL"/>
    <property type="match status" value="1"/>
</dbReference>
<protein>
    <submittedName>
        <fullName evidence="1">Ester cyclase</fullName>
    </submittedName>
</protein>
<dbReference type="OrthoDB" id="4153705at2"/>
<evidence type="ECO:0000313" key="1">
    <source>
        <dbReference type="EMBL" id="KAA8888968.1"/>
    </source>
</evidence>
<gene>
    <name evidence="1" type="ORF">F3087_08190</name>
</gene>
<evidence type="ECO:0000313" key="2">
    <source>
        <dbReference type="Proteomes" id="UP000323876"/>
    </source>
</evidence>
<dbReference type="InterPro" id="IPR009959">
    <property type="entry name" value="Cyclase_SnoaL-like"/>
</dbReference>
<dbReference type="GO" id="GO:0030638">
    <property type="term" value="P:polyketide metabolic process"/>
    <property type="evidence" value="ECO:0007669"/>
    <property type="project" value="InterPro"/>
</dbReference>
<dbReference type="EMBL" id="VXLC01000003">
    <property type="protein sequence ID" value="KAA8888968.1"/>
    <property type="molecule type" value="Genomic_DNA"/>
</dbReference>
<dbReference type="AlphaFoldDB" id="A0A5N0EHT9"/>
<accession>A0A5N0EHT9</accession>
<name>A0A5N0EHT9_9NOCA</name>
<dbReference type="Proteomes" id="UP000323876">
    <property type="component" value="Unassembled WGS sequence"/>
</dbReference>
<dbReference type="SUPFAM" id="SSF54427">
    <property type="entry name" value="NTF2-like"/>
    <property type="match status" value="1"/>
</dbReference>
<dbReference type="Gene3D" id="3.10.450.50">
    <property type="match status" value="1"/>
</dbReference>
<keyword evidence="2" id="KW-1185">Reference proteome</keyword>
<organism evidence="1 2">
    <name type="scientific">Nocardia colli</name>
    <dbReference type="NCBI Taxonomy" id="2545717"/>
    <lineage>
        <taxon>Bacteria</taxon>
        <taxon>Bacillati</taxon>
        <taxon>Actinomycetota</taxon>
        <taxon>Actinomycetes</taxon>
        <taxon>Mycobacteriales</taxon>
        <taxon>Nocardiaceae</taxon>
        <taxon>Nocardia</taxon>
    </lineage>
</organism>
<reference evidence="1 2" key="1">
    <citation type="submission" date="2019-09" db="EMBL/GenBank/DDBJ databases">
        <authorList>
            <person name="Wang X."/>
        </authorList>
    </citation>
    <scope>NUCLEOTIDE SEQUENCE [LARGE SCALE GENOMIC DNA]</scope>
    <source>
        <strain evidence="1 2">CICC 11023</strain>
    </source>
</reference>
<proteinExistence type="predicted"/>
<dbReference type="RefSeq" id="WP_150401243.1">
    <property type="nucleotide sequence ID" value="NZ_VXLC01000003.1"/>
</dbReference>
<sequence>MEQHTTAPARTAQQLVDGWLALWNGDYSSVSDIVAPEFGVHAAMLDGTDGSAVRGPDGLVDWIAQIRAAFTELVFTVQVGPIIDRDQLALRWIAVGNYGGGFPGATAPAGTAIRFTGTDILRIERDLIVEYWVNSDTHVLLGSLGVQL</sequence>
<comment type="caution">
    <text evidence="1">The sequence shown here is derived from an EMBL/GenBank/DDBJ whole genome shotgun (WGS) entry which is preliminary data.</text>
</comment>
<dbReference type="InterPro" id="IPR032710">
    <property type="entry name" value="NTF2-like_dom_sf"/>
</dbReference>